<name>A0A150GWZ2_GONPE</name>
<keyword evidence="4" id="KW-1185">Reference proteome</keyword>
<feature type="region of interest" description="Disordered" evidence="2">
    <location>
        <begin position="447"/>
        <end position="502"/>
    </location>
</feature>
<protein>
    <submittedName>
        <fullName evidence="3">Uncharacterized protein</fullName>
    </submittedName>
</protein>
<dbReference type="Gene3D" id="3.80.10.10">
    <property type="entry name" value="Ribonuclease Inhibitor"/>
    <property type="match status" value="2"/>
</dbReference>
<organism evidence="3 4">
    <name type="scientific">Gonium pectorale</name>
    <name type="common">Green alga</name>
    <dbReference type="NCBI Taxonomy" id="33097"/>
    <lineage>
        <taxon>Eukaryota</taxon>
        <taxon>Viridiplantae</taxon>
        <taxon>Chlorophyta</taxon>
        <taxon>core chlorophytes</taxon>
        <taxon>Chlorophyceae</taxon>
        <taxon>CS clade</taxon>
        <taxon>Chlamydomonadales</taxon>
        <taxon>Volvocaceae</taxon>
        <taxon>Gonium</taxon>
    </lineage>
</organism>
<dbReference type="PANTHER" id="PTHR13318">
    <property type="entry name" value="PARTNER OF PAIRED, ISOFORM B-RELATED"/>
    <property type="match status" value="1"/>
</dbReference>
<evidence type="ECO:0000313" key="3">
    <source>
        <dbReference type="EMBL" id="KXZ54381.1"/>
    </source>
</evidence>
<feature type="compositionally biased region" description="Low complexity" evidence="2">
    <location>
        <begin position="453"/>
        <end position="500"/>
    </location>
</feature>
<dbReference type="GO" id="GO:0005930">
    <property type="term" value="C:axoneme"/>
    <property type="evidence" value="ECO:0007669"/>
    <property type="project" value="UniProtKB-SubCell"/>
</dbReference>
<accession>A0A150GWZ2</accession>
<dbReference type="EMBL" id="LSYV01000006">
    <property type="protein sequence ID" value="KXZ54381.1"/>
    <property type="molecule type" value="Genomic_DNA"/>
</dbReference>
<dbReference type="STRING" id="33097.A0A150GWZ2"/>
<feature type="region of interest" description="Disordered" evidence="2">
    <location>
        <begin position="1"/>
        <end position="62"/>
    </location>
</feature>
<dbReference type="GO" id="GO:0019005">
    <property type="term" value="C:SCF ubiquitin ligase complex"/>
    <property type="evidence" value="ECO:0007669"/>
    <property type="project" value="TreeGrafter"/>
</dbReference>
<dbReference type="GO" id="GO:0031146">
    <property type="term" value="P:SCF-dependent proteasomal ubiquitin-dependent protein catabolic process"/>
    <property type="evidence" value="ECO:0007669"/>
    <property type="project" value="TreeGrafter"/>
</dbReference>
<proteinExistence type="predicted"/>
<evidence type="ECO:0000256" key="2">
    <source>
        <dbReference type="SAM" id="MobiDB-lite"/>
    </source>
</evidence>
<dbReference type="AlphaFoldDB" id="A0A150GWZ2"/>
<reference evidence="4" key="1">
    <citation type="journal article" date="2016" name="Nat. Commun.">
        <title>The Gonium pectorale genome demonstrates co-option of cell cycle regulation during the evolution of multicellularity.</title>
        <authorList>
            <person name="Hanschen E.R."/>
            <person name="Marriage T.N."/>
            <person name="Ferris P.J."/>
            <person name="Hamaji T."/>
            <person name="Toyoda A."/>
            <person name="Fujiyama A."/>
            <person name="Neme R."/>
            <person name="Noguchi H."/>
            <person name="Minakuchi Y."/>
            <person name="Suzuki M."/>
            <person name="Kawai-Toyooka H."/>
            <person name="Smith D.R."/>
            <person name="Sparks H."/>
            <person name="Anderson J."/>
            <person name="Bakaric R."/>
            <person name="Luria V."/>
            <person name="Karger A."/>
            <person name="Kirschner M.W."/>
            <person name="Durand P.M."/>
            <person name="Michod R.E."/>
            <person name="Nozaki H."/>
            <person name="Olson B.J."/>
        </authorList>
    </citation>
    <scope>NUCLEOTIDE SEQUENCE [LARGE SCALE GENOMIC DNA]</scope>
    <source>
        <strain evidence="4">NIES-2863</strain>
    </source>
</reference>
<sequence length="670" mass="68041">MALQDHGAGPGPSTSAAATASAAGVTAGADGAAGLAPMACSPPPPSSPSGSRTSYDEDEDATMRAAARDDVVGGEAAAAAHAPAGPAAAAGDTAAAAWPFAAAGVGVEDVDAAAAPAAAAAAEAAAEADADVPNLVDLPPYMAFDGDGAAAGGGGGGDGGGQAPAAVTPTQLLMTDAEAAAGAPDAAAAEAAEAEAELAAVTGGAAFWGSVATLPALQRLELQGGRLRPSDMAGLVSLTGLRELLVNNVINTHPGLSGLSALTGLTRLVIEELQYVGGAIHDEFCGLSRLTGLRSLSFLVVGPLPAEVVCWGQLTGLTQLEITNHFDEALLGCFTTVLPRLKSLRALNLSNFDITNAMLAALRPCRELSRLVMGRCCLTDPCADKMPEVRELHLGFVDDLQHTEVPLVCVFPRLDSLTLATRYVLSPDSAERIPRELLRRARELALPPPPQLQLPQQQLQEPVAADAGAGAGAAPQPGQQQQAQGQGQQPLQRPVVPPLGRSSTLPITRLQLYDALMSAALPAALPGLTSLRLDWSQTDVPSLLGYMGVWGPGLRSLAWSHCDALRDEALPQLCAALPLLTELELIRCVALSDAGLVALSGLTGLASLRIAGAPQLTAAGFAPLLAALPSLESLTVEEMAGLWPADADALECAGAAAVGRRTQLRVEVLP</sequence>
<dbReference type="SUPFAM" id="SSF52047">
    <property type="entry name" value="RNI-like"/>
    <property type="match status" value="2"/>
</dbReference>
<evidence type="ECO:0000313" key="4">
    <source>
        <dbReference type="Proteomes" id="UP000075714"/>
    </source>
</evidence>
<evidence type="ECO:0000256" key="1">
    <source>
        <dbReference type="ARBA" id="ARBA00004430"/>
    </source>
</evidence>
<comment type="caution">
    <text evidence="3">The sequence shown here is derived from an EMBL/GenBank/DDBJ whole genome shotgun (WGS) entry which is preliminary data.</text>
</comment>
<dbReference type="Proteomes" id="UP000075714">
    <property type="component" value="Unassembled WGS sequence"/>
</dbReference>
<feature type="compositionally biased region" description="Low complexity" evidence="2">
    <location>
        <begin position="11"/>
        <end position="39"/>
    </location>
</feature>
<dbReference type="OrthoDB" id="549212at2759"/>
<dbReference type="PANTHER" id="PTHR13318:SF190">
    <property type="entry name" value="PARTNER OF PAIRED, ISOFORM B"/>
    <property type="match status" value="1"/>
</dbReference>
<gene>
    <name evidence="3" type="ORF">GPECTOR_5g46</name>
</gene>
<dbReference type="InterPro" id="IPR032675">
    <property type="entry name" value="LRR_dom_sf"/>
</dbReference>
<comment type="subcellular location">
    <subcellularLocation>
        <location evidence="1">Cytoplasm</location>
        <location evidence="1">Cytoskeleton</location>
        <location evidence="1">Cilium axoneme</location>
    </subcellularLocation>
</comment>